<keyword evidence="2" id="KW-1185">Reference proteome</keyword>
<evidence type="ECO:0000313" key="1">
    <source>
        <dbReference type="EMBL" id="KAK9818374.1"/>
    </source>
</evidence>
<sequence>MPKLREVLTELVLTGKCDLDCTYRRTVTELLVSEGIAEITASNQVMTRLEVACPLLRDAFLSEARFGLPDCPNPKP</sequence>
<dbReference type="EMBL" id="JALJOR010000004">
    <property type="protein sequence ID" value="KAK9818374.1"/>
    <property type="molecule type" value="Genomic_DNA"/>
</dbReference>
<organism evidence="1 2">
    <name type="scientific">[Myrmecia] bisecta</name>
    <dbReference type="NCBI Taxonomy" id="41462"/>
    <lineage>
        <taxon>Eukaryota</taxon>
        <taxon>Viridiplantae</taxon>
        <taxon>Chlorophyta</taxon>
        <taxon>core chlorophytes</taxon>
        <taxon>Trebouxiophyceae</taxon>
        <taxon>Trebouxiales</taxon>
        <taxon>Trebouxiaceae</taxon>
        <taxon>Myrmecia</taxon>
    </lineage>
</organism>
<protein>
    <submittedName>
        <fullName evidence="1">Uncharacterized protein</fullName>
    </submittedName>
</protein>
<evidence type="ECO:0000313" key="2">
    <source>
        <dbReference type="Proteomes" id="UP001489004"/>
    </source>
</evidence>
<proteinExistence type="predicted"/>
<gene>
    <name evidence="1" type="ORF">WJX72_011571</name>
</gene>
<comment type="caution">
    <text evidence="1">The sequence shown here is derived from an EMBL/GenBank/DDBJ whole genome shotgun (WGS) entry which is preliminary data.</text>
</comment>
<accession>A0AAW1QC64</accession>
<dbReference type="AlphaFoldDB" id="A0AAW1QC64"/>
<name>A0AAW1QC64_9CHLO</name>
<reference evidence="1 2" key="1">
    <citation type="journal article" date="2024" name="Nat. Commun.">
        <title>Phylogenomics reveals the evolutionary origins of lichenization in chlorophyte algae.</title>
        <authorList>
            <person name="Puginier C."/>
            <person name="Libourel C."/>
            <person name="Otte J."/>
            <person name="Skaloud P."/>
            <person name="Haon M."/>
            <person name="Grisel S."/>
            <person name="Petersen M."/>
            <person name="Berrin J.G."/>
            <person name="Delaux P.M."/>
            <person name="Dal Grande F."/>
            <person name="Keller J."/>
        </authorList>
    </citation>
    <scope>NUCLEOTIDE SEQUENCE [LARGE SCALE GENOMIC DNA]</scope>
    <source>
        <strain evidence="1 2">SAG 2043</strain>
    </source>
</reference>
<dbReference type="Proteomes" id="UP001489004">
    <property type="component" value="Unassembled WGS sequence"/>
</dbReference>